<dbReference type="SUPFAM" id="SSF54637">
    <property type="entry name" value="Thioesterase/thiol ester dehydrase-isomerase"/>
    <property type="match status" value="1"/>
</dbReference>
<dbReference type="GO" id="GO:0047617">
    <property type="term" value="F:fatty acyl-CoA hydrolase activity"/>
    <property type="evidence" value="ECO:0007669"/>
    <property type="project" value="TreeGrafter"/>
</dbReference>
<dbReference type="InterPro" id="IPR050563">
    <property type="entry name" value="4-hydroxybenzoyl-CoA_TE"/>
</dbReference>
<dbReference type="AlphaFoldDB" id="A0A942YU90"/>
<dbReference type="CDD" id="cd00586">
    <property type="entry name" value="4HBT"/>
    <property type="match status" value="1"/>
</dbReference>
<sequence length="158" mass="18102">MVSPFKNPLMAETVHEEWIDYNGHMTDSAYAKVFSIAVDRLMVGIGISADFRETEQYSIYTLETHLCYLNEAHKGQELRVNMQLLDYDSKRLHVFFTMENTDGERLATSEQMLIGIDMKTGRPASFPPAILNQIEKLGRQHKNLPTPNEAGRKIGIRR</sequence>
<accession>A0A942YU90</accession>
<proteinExistence type="predicted"/>
<organism evidence="1 2">
    <name type="scientific">Neobacillus rhizophilus</name>
    <dbReference type="NCBI Taxonomy" id="2833579"/>
    <lineage>
        <taxon>Bacteria</taxon>
        <taxon>Bacillati</taxon>
        <taxon>Bacillota</taxon>
        <taxon>Bacilli</taxon>
        <taxon>Bacillales</taxon>
        <taxon>Bacillaceae</taxon>
        <taxon>Neobacillus</taxon>
    </lineage>
</organism>
<dbReference type="PANTHER" id="PTHR31793">
    <property type="entry name" value="4-HYDROXYBENZOYL-COA THIOESTERASE FAMILY MEMBER"/>
    <property type="match status" value="1"/>
</dbReference>
<dbReference type="PANTHER" id="PTHR31793:SF2">
    <property type="entry name" value="BLR1345 PROTEIN"/>
    <property type="match status" value="1"/>
</dbReference>
<keyword evidence="2" id="KW-1185">Reference proteome</keyword>
<dbReference type="InterPro" id="IPR029069">
    <property type="entry name" value="HotDog_dom_sf"/>
</dbReference>
<gene>
    <name evidence="1" type="ORF">KHA99_10675</name>
</gene>
<protein>
    <submittedName>
        <fullName evidence="1">Thioesterase family protein</fullName>
    </submittedName>
</protein>
<dbReference type="EMBL" id="JAGYPF010000002">
    <property type="protein sequence ID" value="MBS4212909.1"/>
    <property type="molecule type" value="Genomic_DNA"/>
</dbReference>
<evidence type="ECO:0000313" key="1">
    <source>
        <dbReference type="EMBL" id="MBS4212909.1"/>
    </source>
</evidence>
<dbReference type="RefSeq" id="WP_213117429.1">
    <property type="nucleotide sequence ID" value="NZ_JAGYPF010000002.1"/>
</dbReference>
<comment type="caution">
    <text evidence="1">The sequence shown here is derived from an EMBL/GenBank/DDBJ whole genome shotgun (WGS) entry which is preliminary data.</text>
</comment>
<name>A0A942YU90_9BACI</name>
<dbReference type="Pfam" id="PF13279">
    <property type="entry name" value="4HBT_2"/>
    <property type="match status" value="1"/>
</dbReference>
<evidence type="ECO:0000313" key="2">
    <source>
        <dbReference type="Proteomes" id="UP000679749"/>
    </source>
</evidence>
<dbReference type="Proteomes" id="UP000679749">
    <property type="component" value="Unassembled WGS sequence"/>
</dbReference>
<dbReference type="Gene3D" id="3.10.129.10">
    <property type="entry name" value="Hotdog Thioesterase"/>
    <property type="match status" value="1"/>
</dbReference>
<reference evidence="1" key="1">
    <citation type="submission" date="2021-05" db="EMBL/GenBank/DDBJ databases">
        <title>Novel Bacillus species.</title>
        <authorList>
            <person name="Liu G."/>
        </authorList>
    </citation>
    <scope>NUCLEOTIDE SEQUENCE</scope>
    <source>
        <strain evidence="1">FJAT-49825</strain>
    </source>
</reference>